<keyword evidence="4" id="KW-0597">Phosphoprotein</keyword>
<keyword evidence="8 12" id="KW-0812">Transmembrane</keyword>
<feature type="transmembrane region" description="Helical" evidence="12">
    <location>
        <begin position="431"/>
        <end position="450"/>
    </location>
</feature>
<keyword evidence="7" id="KW-0598">Phosphotransferase system</keyword>
<proteinExistence type="predicted"/>
<dbReference type="InterPro" id="IPR006327">
    <property type="entry name" value="PTS_IIC_fruc"/>
</dbReference>
<reference evidence="15 16" key="1">
    <citation type="submission" date="2016-11" db="EMBL/GenBank/DDBJ databases">
        <authorList>
            <person name="Varghese N."/>
            <person name="Submissions S."/>
        </authorList>
    </citation>
    <scope>NUCLEOTIDE SEQUENCE [LARGE SCALE GENOMIC DNA]</scope>
    <source>
        <strain evidence="15 16">DSM 15287</strain>
    </source>
</reference>
<keyword evidence="2" id="KW-0813">Transport</keyword>
<dbReference type="InterPro" id="IPR036095">
    <property type="entry name" value="PTS_EIIB-like_sf"/>
</dbReference>
<dbReference type="GO" id="GO:0090563">
    <property type="term" value="F:protein-phosphocysteine-sugar phosphotransferase activity"/>
    <property type="evidence" value="ECO:0007669"/>
    <property type="project" value="TreeGrafter"/>
</dbReference>
<dbReference type="PROSITE" id="PS51104">
    <property type="entry name" value="PTS_EIIC_TYPE_2"/>
    <property type="match status" value="1"/>
</dbReference>
<evidence type="ECO:0000256" key="4">
    <source>
        <dbReference type="ARBA" id="ARBA00022553"/>
    </source>
</evidence>
<evidence type="ECO:0000256" key="11">
    <source>
        <dbReference type="ARBA" id="ARBA00023136"/>
    </source>
</evidence>
<dbReference type="PROSITE" id="PS51099">
    <property type="entry name" value="PTS_EIIB_TYPE_2"/>
    <property type="match status" value="1"/>
</dbReference>
<organism evidence="15 16">
    <name type="scientific">Propionispora hippei DSM 15287</name>
    <dbReference type="NCBI Taxonomy" id="1123003"/>
    <lineage>
        <taxon>Bacteria</taxon>
        <taxon>Bacillati</taxon>
        <taxon>Bacillota</taxon>
        <taxon>Negativicutes</taxon>
        <taxon>Selenomonadales</taxon>
        <taxon>Sporomusaceae</taxon>
        <taxon>Propionispora</taxon>
    </lineage>
</organism>
<feature type="domain" description="PTS EIIC type-2" evidence="14">
    <location>
        <begin position="121"/>
        <end position="458"/>
    </location>
</feature>
<keyword evidence="16" id="KW-1185">Reference proteome</keyword>
<dbReference type="InterPro" id="IPR003353">
    <property type="entry name" value="PTS_IIB_fruc"/>
</dbReference>
<feature type="transmembrane region" description="Helical" evidence="12">
    <location>
        <begin position="280"/>
        <end position="302"/>
    </location>
</feature>
<dbReference type="Pfam" id="PF02378">
    <property type="entry name" value="PTS_EIIC"/>
    <property type="match status" value="1"/>
</dbReference>
<dbReference type="Gene3D" id="3.40.50.2300">
    <property type="match status" value="1"/>
</dbReference>
<dbReference type="RefSeq" id="WP_149736405.1">
    <property type="nucleotide sequence ID" value="NZ_FQZD01000058.1"/>
</dbReference>
<dbReference type="CDD" id="cd05569">
    <property type="entry name" value="PTS_IIB_fructose"/>
    <property type="match status" value="1"/>
</dbReference>
<dbReference type="GO" id="GO:0022877">
    <property type="term" value="F:protein-N(PI)-phosphohistidine-fructose phosphotransferase system transporter activity"/>
    <property type="evidence" value="ECO:0007669"/>
    <property type="project" value="InterPro"/>
</dbReference>
<gene>
    <name evidence="15" type="ORF">SAMN02745170_03864</name>
</gene>
<evidence type="ECO:0000256" key="7">
    <source>
        <dbReference type="ARBA" id="ARBA00022683"/>
    </source>
</evidence>
<evidence type="ECO:0000256" key="5">
    <source>
        <dbReference type="ARBA" id="ARBA00022597"/>
    </source>
</evidence>
<dbReference type="SUPFAM" id="SSF52794">
    <property type="entry name" value="PTS system IIB component-like"/>
    <property type="match status" value="1"/>
</dbReference>
<protein>
    <submittedName>
        <fullName evidence="15">PTS system, fructose-specific IIC component</fullName>
    </submittedName>
</protein>
<evidence type="ECO:0000256" key="8">
    <source>
        <dbReference type="ARBA" id="ARBA00022692"/>
    </source>
</evidence>
<dbReference type="PANTHER" id="PTHR30505:SF0">
    <property type="entry name" value="FRUCTOSE-LIKE PTS SYSTEM EIIBC COMPONENT-RELATED"/>
    <property type="match status" value="1"/>
</dbReference>
<dbReference type="GO" id="GO:0005886">
    <property type="term" value="C:plasma membrane"/>
    <property type="evidence" value="ECO:0007669"/>
    <property type="project" value="UniProtKB-SubCell"/>
</dbReference>
<evidence type="ECO:0000256" key="1">
    <source>
        <dbReference type="ARBA" id="ARBA00004429"/>
    </source>
</evidence>
<dbReference type="Proteomes" id="UP000322917">
    <property type="component" value="Unassembled WGS sequence"/>
</dbReference>
<feature type="transmembrane region" description="Helical" evidence="12">
    <location>
        <begin position="213"/>
        <end position="233"/>
    </location>
</feature>
<evidence type="ECO:0000256" key="12">
    <source>
        <dbReference type="SAM" id="Phobius"/>
    </source>
</evidence>
<dbReference type="InterPro" id="IPR013011">
    <property type="entry name" value="PTS_EIIB_2"/>
</dbReference>
<feature type="transmembrane region" description="Helical" evidence="12">
    <location>
        <begin position="131"/>
        <end position="151"/>
    </location>
</feature>
<accession>A0A1M6NTU8</accession>
<keyword evidence="5" id="KW-0762">Sugar transport</keyword>
<evidence type="ECO:0000313" key="16">
    <source>
        <dbReference type="Proteomes" id="UP000322917"/>
    </source>
</evidence>
<dbReference type="PANTHER" id="PTHR30505">
    <property type="entry name" value="FRUCTOSE-LIKE PERMEASE"/>
    <property type="match status" value="1"/>
</dbReference>
<evidence type="ECO:0000313" key="15">
    <source>
        <dbReference type="EMBL" id="SHJ99032.1"/>
    </source>
</evidence>
<evidence type="ECO:0000256" key="6">
    <source>
        <dbReference type="ARBA" id="ARBA00022679"/>
    </source>
</evidence>
<keyword evidence="10 12" id="KW-1133">Transmembrane helix</keyword>
<dbReference type="GO" id="GO:0009401">
    <property type="term" value="P:phosphoenolpyruvate-dependent sugar phosphotransferase system"/>
    <property type="evidence" value="ECO:0007669"/>
    <property type="project" value="UniProtKB-KW"/>
</dbReference>
<evidence type="ECO:0000256" key="10">
    <source>
        <dbReference type="ARBA" id="ARBA00022989"/>
    </source>
</evidence>
<dbReference type="NCBIfam" id="TIGR01427">
    <property type="entry name" value="PTS_IIC_fructo"/>
    <property type="match status" value="1"/>
</dbReference>
<dbReference type="InterPro" id="IPR050864">
    <property type="entry name" value="Bacterial_PTS_Sugar_Transport"/>
</dbReference>
<evidence type="ECO:0000256" key="2">
    <source>
        <dbReference type="ARBA" id="ARBA00022448"/>
    </source>
</evidence>
<feature type="transmembrane region" description="Helical" evidence="12">
    <location>
        <begin position="325"/>
        <end position="350"/>
    </location>
</feature>
<sequence>MKVVGIAACPTGIAHTYMAAEGLEKAGRELGHEVKMETQGVETGNILTAEDIQEADIVVIAASKQVDLERFDGKRVVEVSIEQAVKNPKKVLGNAIEGKNTSIFQLAAEEKEKKKSQQTGLYRHLMSGVNYMLPFVIAGGILIAFSFMFGIHAGDPKDPSYNVFAEAFGKIGGGAAFGMMVPMLAAGIAYSIAGKQGMCPGVVAGVLAKDIGAGFLGGLIGALFAGYLTVWLMKTIKMPKSVETLKGLILVPLLATGITGFFMLFVVGKPVKYLLDSLTLFLNSLDATQGILFGALIGIMMASDMGGPINKSISTFSIALMSSGIYGPIAACMVAGMTPPLGLALATVLFKKKFTVEEREAGKSCWVLGLSYITEGAIPFAVADPIRVIPSLMAGSAVAAAISLSANCTSLAPHGGVWILPIPNVIGNLPVYVLALAAGTVVTCLAVAALKWKNNYEA</sequence>
<name>A0A1M6NTU8_9FIRM</name>
<feature type="domain" description="PTS EIIB type-2" evidence="13">
    <location>
        <begin position="1"/>
        <end position="97"/>
    </location>
</feature>
<dbReference type="NCBIfam" id="TIGR00829">
    <property type="entry name" value="FRU"/>
    <property type="match status" value="1"/>
</dbReference>
<feature type="transmembrane region" description="Helical" evidence="12">
    <location>
        <begin position="397"/>
        <end position="419"/>
    </location>
</feature>
<dbReference type="OrthoDB" id="9782569at2"/>
<feature type="transmembrane region" description="Helical" evidence="12">
    <location>
        <begin position="171"/>
        <end position="192"/>
    </location>
</feature>
<dbReference type="InterPro" id="IPR003352">
    <property type="entry name" value="PTS_EIIC"/>
</dbReference>
<keyword evidence="9" id="KW-0418">Kinase</keyword>
<dbReference type="EMBL" id="FQZD01000058">
    <property type="protein sequence ID" value="SHJ99032.1"/>
    <property type="molecule type" value="Genomic_DNA"/>
</dbReference>
<evidence type="ECO:0000259" key="13">
    <source>
        <dbReference type="PROSITE" id="PS51099"/>
    </source>
</evidence>
<keyword evidence="6" id="KW-0808">Transferase</keyword>
<dbReference type="Pfam" id="PF02302">
    <property type="entry name" value="PTS_IIB"/>
    <property type="match status" value="1"/>
</dbReference>
<feature type="transmembrane region" description="Helical" evidence="12">
    <location>
        <begin position="245"/>
        <end position="268"/>
    </location>
</feature>
<dbReference type="AlphaFoldDB" id="A0A1M6NTU8"/>
<evidence type="ECO:0000256" key="9">
    <source>
        <dbReference type="ARBA" id="ARBA00022777"/>
    </source>
</evidence>
<dbReference type="InterPro" id="IPR003501">
    <property type="entry name" value="PTS_EIIB_2/3"/>
</dbReference>
<evidence type="ECO:0000256" key="3">
    <source>
        <dbReference type="ARBA" id="ARBA00022475"/>
    </source>
</evidence>
<dbReference type="GO" id="GO:0005351">
    <property type="term" value="F:carbohydrate:proton symporter activity"/>
    <property type="evidence" value="ECO:0007669"/>
    <property type="project" value="InterPro"/>
</dbReference>
<dbReference type="InterPro" id="IPR013014">
    <property type="entry name" value="PTS_EIIC_2"/>
</dbReference>
<evidence type="ECO:0000259" key="14">
    <source>
        <dbReference type="PROSITE" id="PS51104"/>
    </source>
</evidence>
<keyword evidence="3" id="KW-1003">Cell membrane</keyword>
<keyword evidence="11 12" id="KW-0472">Membrane</keyword>
<comment type="subcellular location">
    <subcellularLocation>
        <location evidence="1">Cell inner membrane</location>
        <topology evidence="1">Multi-pass membrane protein</topology>
    </subcellularLocation>
</comment>
<dbReference type="GO" id="GO:0016301">
    <property type="term" value="F:kinase activity"/>
    <property type="evidence" value="ECO:0007669"/>
    <property type="project" value="UniProtKB-KW"/>
</dbReference>